<gene>
    <name evidence="2" type="ORF">SAMN06297229_2261</name>
</gene>
<reference evidence="3" key="1">
    <citation type="submission" date="2017-04" db="EMBL/GenBank/DDBJ databases">
        <authorList>
            <person name="Varghese N."/>
            <person name="Submissions S."/>
        </authorList>
    </citation>
    <scope>NUCLEOTIDE SEQUENCE [LARGE SCALE GENOMIC DNA]</scope>
</reference>
<keyword evidence="3" id="KW-1185">Reference proteome</keyword>
<organism evidence="2 3">
    <name type="scientific">Pseudidiomarina planktonica</name>
    <dbReference type="NCBI Taxonomy" id="1323738"/>
    <lineage>
        <taxon>Bacteria</taxon>
        <taxon>Pseudomonadati</taxon>
        <taxon>Pseudomonadota</taxon>
        <taxon>Gammaproteobacteria</taxon>
        <taxon>Alteromonadales</taxon>
        <taxon>Idiomarinaceae</taxon>
        <taxon>Pseudidiomarina</taxon>
    </lineage>
</organism>
<evidence type="ECO:0000313" key="3">
    <source>
        <dbReference type="Proteomes" id="UP000194450"/>
    </source>
</evidence>
<keyword evidence="1" id="KW-1133">Transmembrane helix</keyword>
<keyword evidence="1" id="KW-0812">Transmembrane</keyword>
<dbReference type="Pfam" id="PF07332">
    <property type="entry name" value="Phage_holin_3_6"/>
    <property type="match status" value="1"/>
</dbReference>
<feature type="transmembrane region" description="Helical" evidence="1">
    <location>
        <begin position="76"/>
        <end position="98"/>
    </location>
</feature>
<protein>
    <submittedName>
        <fullName evidence="2">Putative Holin-X, holin superfamily III</fullName>
    </submittedName>
</protein>
<dbReference type="RefSeq" id="WP_234996332.1">
    <property type="nucleotide sequence ID" value="NZ_FXWH01000003.1"/>
</dbReference>
<name>A0A1Y6G4D9_9GAMM</name>
<feature type="transmembrane region" description="Helical" evidence="1">
    <location>
        <begin position="46"/>
        <end position="70"/>
    </location>
</feature>
<evidence type="ECO:0000313" key="2">
    <source>
        <dbReference type="EMBL" id="SMQ80504.1"/>
    </source>
</evidence>
<proteinExistence type="predicted"/>
<accession>A0A1Y6G4D9</accession>
<dbReference type="AlphaFoldDB" id="A0A1Y6G4D9"/>
<dbReference type="EMBL" id="FXWH01000003">
    <property type="protein sequence ID" value="SMQ80504.1"/>
    <property type="molecule type" value="Genomic_DNA"/>
</dbReference>
<dbReference type="InterPro" id="IPR009937">
    <property type="entry name" value="Phage_holin_3_6"/>
</dbReference>
<sequence length="117" mass="12584">MNTAETESLLKQVQVLGTEVREVVKAHLELAGMEARRAGESFVRMIALSIIAAGLTLTAWALFVTAAVIAVVSGGYLSLTLALVIVAVVHLGAAFYIVRDIKRRSRNLMFAITNSNL</sequence>
<dbReference type="Proteomes" id="UP000194450">
    <property type="component" value="Unassembled WGS sequence"/>
</dbReference>
<evidence type="ECO:0000256" key="1">
    <source>
        <dbReference type="SAM" id="Phobius"/>
    </source>
</evidence>
<keyword evidence="1" id="KW-0472">Membrane</keyword>